<proteinExistence type="predicted"/>
<dbReference type="HOGENOM" id="CLU_200588_0_0_7"/>
<organism evidence="1 2">
    <name type="scientific">Stigmatella aurantiaca (strain DW4/3-1)</name>
    <dbReference type="NCBI Taxonomy" id="378806"/>
    <lineage>
        <taxon>Bacteria</taxon>
        <taxon>Pseudomonadati</taxon>
        <taxon>Myxococcota</taxon>
        <taxon>Myxococcia</taxon>
        <taxon>Myxococcales</taxon>
        <taxon>Cystobacterineae</taxon>
        <taxon>Archangiaceae</taxon>
        <taxon>Stigmatella</taxon>
    </lineage>
</organism>
<protein>
    <submittedName>
        <fullName evidence="1">Uncharacterized protein</fullName>
    </submittedName>
</protein>
<reference evidence="1 2" key="1">
    <citation type="journal article" date="2011" name="Mol. Biol. Evol.">
        <title>Comparative genomic analysis of fruiting body formation in Myxococcales.</title>
        <authorList>
            <person name="Huntley S."/>
            <person name="Hamann N."/>
            <person name="Wegener-Feldbrugge S."/>
            <person name="Treuner-Lange A."/>
            <person name="Kube M."/>
            <person name="Reinhardt R."/>
            <person name="Klages S."/>
            <person name="Muller R."/>
            <person name="Ronning C.M."/>
            <person name="Nierman W.C."/>
            <person name="Sogaard-Andersen L."/>
        </authorList>
    </citation>
    <scope>NUCLEOTIDE SEQUENCE [LARGE SCALE GENOMIC DNA]</scope>
    <source>
        <strain evidence="1 2">DW4/3-1</strain>
    </source>
</reference>
<dbReference type="STRING" id="378806.STAUR_4762"/>
<name>E3FCP3_STIAD</name>
<sequence length="74" mass="7974">MRNTEASQGAGNPMPVVTVRSSKRPAKFDSLARKVTEAASDLLTQSDRVLVVYGKETASIYYEGSELPSTSHVS</sequence>
<evidence type="ECO:0000313" key="1">
    <source>
        <dbReference type="EMBL" id="ADO72541.1"/>
    </source>
</evidence>
<accession>E3FCP3</accession>
<dbReference type="EMBL" id="CP002271">
    <property type="protein sequence ID" value="ADO72541.1"/>
    <property type="molecule type" value="Genomic_DNA"/>
</dbReference>
<keyword evidence="2" id="KW-1185">Reference proteome</keyword>
<gene>
    <name evidence="1" type="ordered locus">STAUR_4762</name>
</gene>
<dbReference type="eggNOG" id="ENOG5031E4G">
    <property type="taxonomic scope" value="Bacteria"/>
</dbReference>
<dbReference type="KEGG" id="sur:STAUR_4762"/>
<dbReference type="AlphaFoldDB" id="E3FCP3"/>
<dbReference type="Proteomes" id="UP000001351">
    <property type="component" value="Chromosome"/>
</dbReference>
<evidence type="ECO:0000313" key="2">
    <source>
        <dbReference type="Proteomes" id="UP000001351"/>
    </source>
</evidence>